<gene>
    <name evidence="4" type="ORF">DXD17_07665</name>
</gene>
<evidence type="ECO:0000313" key="5">
    <source>
        <dbReference type="Proteomes" id="UP000260793"/>
    </source>
</evidence>
<evidence type="ECO:0000313" key="4">
    <source>
        <dbReference type="EMBL" id="RGK39854.1"/>
    </source>
</evidence>
<protein>
    <submittedName>
        <fullName evidence="4">DUF4367 domain-containing protein</fullName>
    </submittedName>
</protein>
<dbReference type="InterPro" id="IPR025377">
    <property type="entry name" value="DUF4367"/>
</dbReference>
<evidence type="ECO:0000256" key="1">
    <source>
        <dbReference type="SAM" id="Coils"/>
    </source>
</evidence>
<dbReference type="Proteomes" id="UP000260793">
    <property type="component" value="Unassembled WGS sequence"/>
</dbReference>
<sequence>MKNLKKLSLEDEINREAEEIEKKVKENKEIEGMTVSEDMETALFNKIQEYEYDKRLKKVVYRKKKRTYVIGAIAAIIILICGSVMTSVGSKSYVKVLWERINGDESSNIINVKDMDSKKTKDVDEGQMYKELTKIFGDYFVRLGYTPENMNLSRYTVDEQQRQATLFYQYGDEVVRYFMYLNDDDSSFGQKEVDKEIDKYTETCGDITIEVKVYQAESTGRLRYVAKFERYDVHYQLMGTMEREEFDKILKNLIFF</sequence>
<feature type="domain" description="DUF4367" evidence="3">
    <location>
        <begin position="141"/>
        <end position="253"/>
    </location>
</feature>
<evidence type="ECO:0000259" key="3">
    <source>
        <dbReference type="Pfam" id="PF14285"/>
    </source>
</evidence>
<keyword evidence="2" id="KW-0472">Membrane</keyword>
<keyword evidence="2" id="KW-1133">Transmembrane helix</keyword>
<proteinExistence type="predicted"/>
<accession>A0A3E4LR78</accession>
<keyword evidence="2" id="KW-0812">Transmembrane</keyword>
<name>A0A3E4LR78_9FIRM</name>
<dbReference type="EMBL" id="QSQN01000017">
    <property type="protein sequence ID" value="RGK39854.1"/>
    <property type="molecule type" value="Genomic_DNA"/>
</dbReference>
<dbReference type="Pfam" id="PF14285">
    <property type="entry name" value="DUF4367"/>
    <property type="match status" value="1"/>
</dbReference>
<evidence type="ECO:0000256" key="2">
    <source>
        <dbReference type="SAM" id="Phobius"/>
    </source>
</evidence>
<comment type="caution">
    <text evidence="4">The sequence shown here is derived from an EMBL/GenBank/DDBJ whole genome shotgun (WGS) entry which is preliminary data.</text>
</comment>
<reference evidence="4 5" key="1">
    <citation type="submission" date="2018-08" db="EMBL/GenBank/DDBJ databases">
        <title>A genome reference for cultivated species of the human gut microbiota.</title>
        <authorList>
            <person name="Zou Y."/>
            <person name="Xue W."/>
            <person name="Luo G."/>
        </authorList>
    </citation>
    <scope>NUCLEOTIDE SEQUENCE [LARGE SCALE GENOMIC DNA]</scope>
    <source>
        <strain evidence="4 5">TF11-7</strain>
    </source>
</reference>
<feature type="transmembrane region" description="Helical" evidence="2">
    <location>
        <begin position="67"/>
        <end position="85"/>
    </location>
</feature>
<dbReference type="AlphaFoldDB" id="A0A3E4LR78"/>
<keyword evidence="1" id="KW-0175">Coiled coil</keyword>
<dbReference type="RefSeq" id="WP_117688155.1">
    <property type="nucleotide sequence ID" value="NZ_CAKMWK010000002.1"/>
</dbReference>
<feature type="coiled-coil region" evidence="1">
    <location>
        <begin position="6"/>
        <end position="33"/>
    </location>
</feature>
<organism evidence="4 5">
    <name type="scientific">[Ruminococcus] lactaris</name>
    <dbReference type="NCBI Taxonomy" id="46228"/>
    <lineage>
        <taxon>Bacteria</taxon>
        <taxon>Bacillati</taxon>
        <taxon>Bacillota</taxon>
        <taxon>Clostridia</taxon>
        <taxon>Lachnospirales</taxon>
        <taxon>Lachnospiraceae</taxon>
        <taxon>Mediterraneibacter</taxon>
    </lineage>
</organism>